<dbReference type="PROSITE" id="PS50893">
    <property type="entry name" value="ABC_TRANSPORTER_2"/>
    <property type="match status" value="1"/>
</dbReference>
<keyword evidence="2" id="KW-0547">Nucleotide-binding</keyword>
<feature type="domain" description="ABC transporter" evidence="4">
    <location>
        <begin position="7"/>
        <end position="229"/>
    </location>
</feature>
<dbReference type="InterPro" id="IPR017871">
    <property type="entry name" value="ABC_transporter-like_CS"/>
</dbReference>
<dbReference type="EMBL" id="FMXQ01000012">
    <property type="protein sequence ID" value="SDB55843.1"/>
    <property type="molecule type" value="Genomic_DNA"/>
</dbReference>
<dbReference type="RefSeq" id="WP_090880330.1">
    <property type="nucleotide sequence ID" value="NZ_FMXQ01000012.1"/>
</dbReference>
<dbReference type="GO" id="GO:0016887">
    <property type="term" value="F:ATP hydrolysis activity"/>
    <property type="evidence" value="ECO:0007669"/>
    <property type="project" value="InterPro"/>
</dbReference>
<protein>
    <submittedName>
        <fullName evidence="5">Putative ABC transport system ATP-binding protein</fullName>
    </submittedName>
</protein>
<dbReference type="STRING" id="665467.SAMN02982931_04405"/>
<evidence type="ECO:0000259" key="4">
    <source>
        <dbReference type="PROSITE" id="PS50893"/>
    </source>
</evidence>
<dbReference type="GO" id="GO:0022857">
    <property type="term" value="F:transmembrane transporter activity"/>
    <property type="evidence" value="ECO:0007669"/>
    <property type="project" value="TreeGrafter"/>
</dbReference>
<evidence type="ECO:0000256" key="1">
    <source>
        <dbReference type="ARBA" id="ARBA00005417"/>
    </source>
</evidence>
<dbReference type="Proteomes" id="UP000199071">
    <property type="component" value="Unassembled WGS sequence"/>
</dbReference>
<dbReference type="InterPro" id="IPR003593">
    <property type="entry name" value="AAA+_ATPase"/>
</dbReference>
<name>A0A1G6EEL1_9HYPH</name>
<evidence type="ECO:0000256" key="2">
    <source>
        <dbReference type="ARBA" id="ARBA00022741"/>
    </source>
</evidence>
<dbReference type="InterPro" id="IPR003439">
    <property type="entry name" value="ABC_transporter-like_ATP-bd"/>
</dbReference>
<comment type="similarity">
    <text evidence="1">Belongs to the ABC transporter superfamily.</text>
</comment>
<dbReference type="PROSITE" id="PS00211">
    <property type="entry name" value="ABC_TRANSPORTER_1"/>
    <property type="match status" value="1"/>
</dbReference>
<dbReference type="AlphaFoldDB" id="A0A1G6EEL1"/>
<dbReference type="Pfam" id="PF00005">
    <property type="entry name" value="ABC_tran"/>
    <property type="match status" value="1"/>
</dbReference>
<dbReference type="GO" id="GO:0005886">
    <property type="term" value="C:plasma membrane"/>
    <property type="evidence" value="ECO:0007669"/>
    <property type="project" value="TreeGrafter"/>
</dbReference>
<accession>A0A1G6EEL1</accession>
<dbReference type="InterPro" id="IPR027417">
    <property type="entry name" value="P-loop_NTPase"/>
</dbReference>
<evidence type="ECO:0000313" key="5">
    <source>
        <dbReference type="EMBL" id="SDB55843.1"/>
    </source>
</evidence>
<dbReference type="PANTHER" id="PTHR24220">
    <property type="entry name" value="IMPORT ATP-BINDING PROTEIN"/>
    <property type="match status" value="1"/>
</dbReference>
<reference evidence="5 6" key="1">
    <citation type="submission" date="2016-10" db="EMBL/GenBank/DDBJ databases">
        <authorList>
            <person name="de Groot N.N."/>
        </authorList>
    </citation>
    <scope>NUCLEOTIDE SEQUENCE [LARGE SCALE GENOMIC DNA]</scope>
    <source>
        <strain evidence="5 6">ATCC 35022</strain>
    </source>
</reference>
<dbReference type="OrthoDB" id="9787227at2"/>
<keyword evidence="3 5" id="KW-0067">ATP-binding</keyword>
<proteinExistence type="inferred from homology"/>
<keyword evidence="6" id="KW-1185">Reference proteome</keyword>
<sequence length="229" mass="23697">MDDALALTVSDLRVLGDDGRAILTVPHLAVPQGAAIGIRGPSGAGKSTLLFALAGLASRASGRVAWGTTDIVAMGEGDRAAFRRERIGMIFQDFLLFEELGALANASLAASFAPRRRRGAIARQAGATLARLGLAGGARAVASFSGGERQRVAVARALSTDPAIILADEPTASLDRETADRLVDDLVALARETGKTLIAVSHDPAVHRRMDRLVDVVDGTLAAEAPADA</sequence>
<evidence type="ECO:0000313" key="6">
    <source>
        <dbReference type="Proteomes" id="UP000199071"/>
    </source>
</evidence>
<evidence type="ECO:0000256" key="3">
    <source>
        <dbReference type="ARBA" id="ARBA00022840"/>
    </source>
</evidence>
<dbReference type="SUPFAM" id="SSF52540">
    <property type="entry name" value="P-loop containing nucleoside triphosphate hydrolases"/>
    <property type="match status" value="1"/>
</dbReference>
<gene>
    <name evidence="5" type="ORF">SAMN02982931_04405</name>
</gene>
<dbReference type="GO" id="GO:0005524">
    <property type="term" value="F:ATP binding"/>
    <property type="evidence" value="ECO:0007669"/>
    <property type="project" value="UniProtKB-KW"/>
</dbReference>
<dbReference type="Gene3D" id="3.40.50.300">
    <property type="entry name" value="P-loop containing nucleotide triphosphate hydrolases"/>
    <property type="match status" value="1"/>
</dbReference>
<organism evidence="5 6">
    <name type="scientific">Bauldia litoralis</name>
    <dbReference type="NCBI Taxonomy" id="665467"/>
    <lineage>
        <taxon>Bacteria</taxon>
        <taxon>Pseudomonadati</taxon>
        <taxon>Pseudomonadota</taxon>
        <taxon>Alphaproteobacteria</taxon>
        <taxon>Hyphomicrobiales</taxon>
        <taxon>Kaistiaceae</taxon>
        <taxon>Bauldia</taxon>
    </lineage>
</organism>
<dbReference type="InterPro" id="IPR015854">
    <property type="entry name" value="ABC_transpr_LolD-like"/>
</dbReference>
<dbReference type="SMART" id="SM00382">
    <property type="entry name" value="AAA"/>
    <property type="match status" value="1"/>
</dbReference>